<feature type="compositionally biased region" description="Polar residues" evidence="6">
    <location>
        <begin position="1140"/>
        <end position="1150"/>
    </location>
</feature>
<feature type="region of interest" description="Disordered" evidence="6">
    <location>
        <begin position="355"/>
        <end position="437"/>
    </location>
</feature>
<keyword evidence="9" id="KW-1185">Reference proteome</keyword>
<dbReference type="PANTHER" id="PTHR46896">
    <property type="entry name" value="SENTRIN-SPECIFIC PROTEASE"/>
    <property type="match status" value="1"/>
</dbReference>
<dbReference type="PANTHER" id="PTHR46896:SF3">
    <property type="entry name" value="FI06413P-RELATED"/>
    <property type="match status" value="1"/>
</dbReference>
<gene>
    <name evidence="8" type="ORF">QM012_008608</name>
</gene>
<feature type="compositionally biased region" description="Polar residues" evidence="6">
    <location>
        <begin position="135"/>
        <end position="155"/>
    </location>
</feature>
<evidence type="ECO:0000256" key="6">
    <source>
        <dbReference type="SAM" id="MobiDB-lite"/>
    </source>
</evidence>
<dbReference type="InterPro" id="IPR038765">
    <property type="entry name" value="Papain-like_cys_pep_sf"/>
</dbReference>
<feature type="compositionally biased region" description="Acidic residues" evidence="6">
    <location>
        <begin position="1127"/>
        <end position="1138"/>
    </location>
</feature>
<feature type="compositionally biased region" description="Basic and acidic residues" evidence="6">
    <location>
        <begin position="69"/>
        <end position="78"/>
    </location>
</feature>
<evidence type="ECO:0000256" key="4">
    <source>
        <dbReference type="ARBA" id="ARBA00022786"/>
    </source>
</evidence>
<feature type="region of interest" description="Disordered" evidence="6">
    <location>
        <begin position="602"/>
        <end position="679"/>
    </location>
</feature>
<comment type="similarity">
    <text evidence="1">Belongs to the peptidase C48 family.</text>
</comment>
<accession>A0ABR0TLH5</accession>
<dbReference type="EMBL" id="JASGXD010000007">
    <property type="protein sequence ID" value="KAK6004746.1"/>
    <property type="molecule type" value="Genomic_DNA"/>
</dbReference>
<dbReference type="SUPFAM" id="SSF54001">
    <property type="entry name" value="Cysteine proteinases"/>
    <property type="match status" value="1"/>
</dbReference>
<dbReference type="Pfam" id="PF02902">
    <property type="entry name" value="Peptidase_C48"/>
    <property type="match status" value="1"/>
</dbReference>
<feature type="compositionally biased region" description="Polar residues" evidence="6">
    <location>
        <begin position="220"/>
        <end position="233"/>
    </location>
</feature>
<evidence type="ECO:0000313" key="8">
    <source>
        <dbReference type="EMBL" id="KAK6004746.1"/>
    </source>
</evidence>
<sequence>MAGLVSTIGEGITTGLKRAYDTFVGHDSDTKGDAQSSEDSRAESTYHPSTTSPEVHSRNKRLRTQPATDSRHHLDGPSRPRQTYTHSSTERARGQQRANQSRAVASADEKRLSRDSLPSTESSFIIQVPKDDWTTMSSTKRKITNSGFKPENTLNRPGPGANPLATVSHRGVNVSENTVKRQKVTHEYSHDDAEDISEHSFGNHGLQGQNSAPQRPPSIISLNSQSQDTSSQKAHPFGHDEARDVHMIMNSSKKKGRKPKNGATLPSSPRQGGTLTDPVSVDDNDDVQILIDQRSPPRSVRRPAFQKTFYDKMDDRAARRARAQEVRNHVKPATQVLNRREGEPPRSPLLAETFVRDDGESDLAPVSTPAQPKFKNRMQSTSNTAQAAQKHQPVEDSSGDELSRGPTVQSSAQKSKNTISRQSPSPNRIVSTHFTKGRRKAEARENITILASSIRMKAGNWKNLYIVYSWEHKAMQFLKNDEILSNRGVAIQLGSKHVQTLFCSTENSTAAIFGGCSDNLSSGKIYFEFATTDAFDKFLEAANHMNGRAKVKDLPAEKFTHVCEGAETFFRPVATMADPELQAMSYRQDQTKKSYTNRERTLAAQNGVSLPESTDQTPTPRLTRGMRSDFTNQPARESAQDLSLPPPIPRVEQSTPVRSSRRLQSKDTGKAAVPAEPEVERWTAKHGVPKWDAPLTYPPTGTNRTTIDAEDVARLDDGELLNDNIISFCLREMQENNPDLKAKVHIFNSFFYSTLTSLPSGKKGFNYEGVRRWTSKIDLFSHPFVAVPINTQYHWFLVIICNLDKLERKLKLDGLEYEQEEPEAEPEAVVQEPVQSQSTGSNDIEIPESPPQETKEDGLLQGVKRISLDASQEKEEELPPLSKLKPISRKGKRQAPPLPKVDPDTPALIILDSLSGTHTQEVKNLKQYVVHEGRDKRGLEFEYTELKGMTARGLPQQTNFCDCGVYLIGYMEAFLRDPAEFVRKVMSRELDHNNDFADFDPSEKRAEIRERLIKLEQEQSFAKKQKKKEKARLLKMASQTTTATQAPVSKQMSSPMKPFEAQTDSRMVQSSPMKPPPPPMHKSSPREARLSKSSSHGIASYRGSTPTVERTVQDEMLFGDTGATVEEASDQAGSDDDNYSYRQNGNYHGQPSIIRTQMDFRNELEQAAQDASQVEHEGEEDS</sequence>
<dbReference type="PROSITE" id="PS50600">
    <property type="entry name" value="ULP_PROTEASE"/>
    <property type="match status" value="1"/>
</dbReference>
<feature type="compositionally biased region" description="Polar residues" evidence="6">
    <location>
        <begin position="264"/>
        <end position="274"/>
    </location>
</feature>
<feature type="compositionally biased region" description="Acidic residues" evidence="6">
    <location>
        <begin position="817"/>
        <end position="826"/>
    </location>
</feature>
<evidence type="ECO:0000256" key="5">
    <source>
        <dbReference type="ARBA" id="ARBA00022801"/>
    </source>
</evidence>
<keyword evidence="4" id="KW-0833">Ubl conjugation pathway</keyword>
<feature type="region of interest" description="Disordered" evidence="6">
    <location>
        <begin position="817"/>
        <end position="904"/>
    </location>
</feature>
<name>A0ABR0TLH5_AURPU</name>
<feature type="region of interest" description="Disordered" evidence="6">
    <location>
        <begin position="1021"/>
        <end position="1150"/>
    </location>
</feature>
<keyword evidence="3" id="KW-0645">Protease</keyword>
<proteinExistence type="inferred from homology"/>
<evidence type="ECO:0000256" key="2">
    <source>
        <dbReference type="ARBA" id="ARBA00022553"/>
    </source>
</evidence>
<feature type="compositionally biased region" description="Polar residues" evidence="6">
    <location>
        <begin position="1091"/>
        <end position="1110"/>
    </location>
</feature>
<protein>
    <recommendedName>
        <fullName evidence="7">Ubiquitin-like protease family profile domain-containing protein</fullName>
    </recommendedName>
</protein>
<evidence type="ECO:0000313" key="9">
    <source>
        <dbReference type="Proteomes" id="UP001341245"/>
    </source>
</evidence>
<evidence type="ECO:0000256" key="1">
    <source>
        <dbReference type="ARBA" id="ARBA00005234"/>
    </source>
</evidence>
<dbReference type="InterPro" id="IPR003653">
    <property type="entry name" value="Peptidase_C48_C"/>
</dbReference>
<keyword evidence="2" id="KW-0597">Phosphoprotein</keyword>
<dbReference type="Proteomes" id="UP001341245">
    <property type="component" value="Unassembled WGS sequence"/>
</dbReference>
<feature type="compositionally biased region" description="Basic and acidic residues" evidence="6">
    <location>
        <begin position="23"/>
        <end position="44"/>
    </location>
</feature>
<feature type="region of interest" description="Disordered" evidence="6">
    <location>
        <begin position="135"/>
        <end position="283"/>
    </location>
</feature>
<evidence type="ECO:0000259" key="7">
    <source>
        <dbReference type="PROSITE" id="PS50600"/>
    </source>
</evidence>
<dbReference type="InterPro" id="IPR051947">
    <property type="entry name" value="Sentrin-specific_protease"/>
</dbReference>
<feature type="compositionally biased region" description="Polar residues" evidence="6">
    <location>
        <begin position="603"/>
        <end position="620"/>
    </location>
</feature>
<feature type="compositionally biased region" description="Basic and acidic residues" evidence="6">
    <location>
        <begin position="237"/>
        <end position="246"/>
    </location>
</feature>
<feature type="domain" description="Ubiquitin-like protease family profile" evidence="7">
    <location>
        <begin position="705"/>
        <end position="974"/>
    </location>
</feature>
<feature type="compositionally biased region" description="Polar residues" evidence="6">
    <location>
        <begin position="406"/>
        <end position="434"/>
    </location>
</feature>
<dbReference type="Gene3D" id="3.40.395.10">
    <property type="entry name" value="Adenoviral Proteinase, Chain A"/>
    <property type="match status" value="1"/>
</dbReference>
<feature type="region of interest" description="Disordered" evidence="6">
    <location>
        <begin position="23"/>
        <end position="120"/>
    </location>
</feature>
<evidence type="ECO:0000256" key="3">
    <source>
        <dbReference type="ARBA" id="ARBA00022670"/>
    </source>
</evidence>
<organism evidence="8 9">
    <name type="scientific">Aureobasidium pullulans</name>
    <name type="common">Black yeast</name>
    <name type="synonym">Pullularia pullulans</name>
    <dbReference type="NCBI Taxonomy" id="5580"/>
    <lineage>
        <taxon>Eukaryota</taxon>
        <taxon>Fungi</taxon>
        <taxon>Dikarya</taxon>
        <taxon>Ascomycota</taxon>
        <taxon>Pezizomycotina</taxon>
        <taxon>Dothideomycetes</taxon>
        <taxon>Dothideomycetidae</taxon>
        <taxon>Dothideales</taxon>
        <taxon>Saccotheciaceae</taxon>
        <taxon>Aureobasidium</taxon>
    </lineage>
</organism>
<keyword evidence="5" id="KW-0378">Hydrolase</keyword>
<comment type="caution">
    <text evidence="8">The sequence shown here is derived from an EMBL/GenBank/DDBJ whole genome shotgun (WGS) entry which is preliminary data.</text>
</comment>
<reference evidence="8 9" key="1">
    <citation type="submission" date="2023-11" db="EMBL/GenBank/DDBJ databases">
        <title>Draft genome sequence and annotation of the polyextremotolerant black yeast-like fungus Aureobasidium pullulans NRRL 62042.</title>
        <authorList>
            <person name="Dielentheis-Frenken M.R.E."/>
            <person name="Wibberg D."/>
            <person name="Blank L.M."/>
            <person name="Tiso T."/>
        </authorList>
    </citation>
    <scope>NUCLEOTIDE SEQUENCE [LARGE SCALE GENOMIC DNA]</scope>
    <source>
        <strain evidence="8 9">NRRL 62042</strain>
    </source>
</reference>
<feature type="compositionally biased region" description="Polar residues" evidence="6">
    <location>
        <begin position="377"/>
        <end position="389"/>
    </location>
</feature>
<feature type="compositionally biased region" description="Polar residues" evidence="6">
    <location>
        <begin position="1037"/>
        <end position="1054"/>
    </location>
</feature>